<organism evidence="7 8">
    <name type="scientific">Mesomycoplasma lagogenitalium</name>
    <dbReference type="NCBI Taxonomy" id="171286"/>
    <lineage>
        <taxon>Bacteria</taxon>
        <taxon>Bacillati</taxon>
        <taxon>Mycoplasmatota</taxon>
        <taxon>Mycoplasmoidales</taxon>
        <taxon>Metamycoplasmataceae</taxon>
        <taxon>Mesomycoplasma</taxon>
    </lineage>
</organism>
<comment type="similarity">
    <text evidence="6">Belongs to the class I-like SAM-binding methyltransferase superfamily. C5-methyltransferase family.</text>
</comment>
<proteinExistence type="inferred from homology"/>
<protein>
    <recommendedName>
        <fullName evidence="1">DNA (cytosine-5-)-methyltransferase</fullName>
        <ecNumber evidence="1">2.1.1.37</ecNumber>
    </recommendedName>
</protein>
<keyword evidence="3 6" id="KW-0808">Transferase</keyword>
<dbReference type="Gene3D" id="3.90.120.10">
    <property type="entry name" value="DNA Methylase, subunit A, domain 2"/>
    <property type="match status" value="2"/>
</dbReference>
<dbReference type="RefSeq" id="WP_280101846.1">
    <property type="nucleotide sequence ID" value="NZ_CP122979.1"/>
</dbReference>
<dbReference type="Proteomes" id="UP001179842">
    <property type="component" value="Chromosome"/>
</dbReference>
<gene>
    <name evidence="7" type="ORF">QEG99_03710</name>
</gene>
<dbReference type="PROSITE" id="PS51679">
    <property type="entry name" value="SAM_MT_C5"/>
    <property type="match status" value="1"/>
</dbReference>
<accession>A0ABY8LTH5</accession>
<sequence length="174" mass="20239">MKFSKFGVPQKRERVIFIGAKEKYKEKIDYIINQLKNYSEPVKTTKDAIYDLLNTPEDKEFSHIFSNHSAQMKEKIINTPVGKSAMKGYSDAFRKLDYNKPSYTVKENHGGVHLHPELPRVLTPRELARLQTFPDDFLFCRNKSQILKQIGNAVPCKLSFEIAKMIKKEMKNIK</sequence>
<dbReference type="SUPFAM" id="SSF53335">
    <property type="entry name" value="S-adenosyl-L-methionine-dependent methyltransferases"/>
    <property type="match status" value="1"/>
</dbReference>
<dbReference type="InterPro" id="IPR050390">
    <property type="entry name" value="C5-Methyltransferase"/>
</dbReference>
<evidence type="ECO:0000256" key="1">
    <source>
        <dbReference type="ARBA" id="ARBA00011975"/>
    </source>
</evidence>
<name>A0ABY8LTH5_9BACT</name>
<dbReference type="GO" id="GO:0008168">
    <property type="term" value="F:methyltransferase activity"/>
    <property type="evidence" value="ECO:0007669"/>
    <property type="project" value="UniProtKB-KW"/>
</dbReference>
<dbReference type="Pfam" id="PF00145">
    <property type="entry name" value="DNA_methylase"/>
    <property type="match status" value="1"/>
</dbReference>
<comment type="caution">
    <text evidence="6">Lacks conserved residue(s) required for the propagation of feature annotation.</text>
</comment>
<keyword evidence="8" id="KW-1185">Reference proteome</keyword>
<dbReference type="GO" id="GO:0032259">
    <property type="term" value="P:methylation"/>
    <property type="evidence" value="ECO:0007669"/>
    <property type="project" value="UniProtKB-KW"/>
</dbReference>
<evidence type="ECO:0000256" key="5">
    <source>
        <dbReference type="ARBA" id="ARBA00022747"/>
    </source>
</evidence>
<evidence type="ECO:0000313" key="8">
    <source>
        <dbReference type="Proteomes" id="UP001179842"/>
    </source>
</evidence>
<keyword evidence="4 6" id="KW-0949">S-adenosyl-L-methionine</keyword>
<dbReference type="InterPro" id="IPR001525">
    <property type="entry name" value="C5_MeTfrase"/>
</dbReference>
<keyword evidence="2 6" id="KW-0489">Methyltransferase</keyword>
<dbReference type="EC" id="2.1.1.37" evidence="1"/>
<evidence type="ECO:0000256" key="3">
    <source>
        <dbReference type="ARBA" id="ARBA00022679"/>
    </source>
</evidence>
<reference evidence="7" key="1">
    <citation type="submission" date="2023-04" db="EMBL/GenBank/DDBJ databases">
        <title>Completed genome of Mycoplasma lagogenitalium type strain 12MS.</title>
        <authorList>
            <person name="Spergser J."/>
        </authorList>
    </citation>
    <scope>NUCLEOTIDE SEQUENCE</scope>
    <source>
        <strain evidence="7">12MS</strain>
    </source>
</reference>
<keyword evidence="5" id="KW-0680">Restriction system</keyword>
<evidence type="ECO:0000313" key="7">
    <source>
        <dbReference type="EMBL" id="WGI36545.1"/>
    </source>
</evidence>
<evidence type="ECO:0000256" key="6">
    <source>
        <dbReference type="PROSITE-ProRule" id="PRU01016"/>
    </source>
</evidence>
<evidence type="ECO:0000256" key="2">
    <source>
        <dbReference type="ARBA" id="ARBA00022603"/>
    </source>
</evidence>
<dbReference type="Gene3D" id="3.40.50.150">
    <property type="entry name" value="Vaccinia Virus protein VP39"/>
    <property type="match status" value="1"/>
</dbReference>
<dbReference type="InterPro" id="IPR029063">
    <property type="entry name" value="SAM-dependent_MTases_sf"/>
</dbReference>
<dbReference type="PANTHER" id="PTHR10629">
    <property type="entry name" value="CYTOSINE-SPECIFIC METHYLTRANSFERASE"/>
    <property type="match status" value="1"/>
</dbReference>
<dbReference type="PANTHER" id="PTHR10629:SF52">
    <property type="entry name" value="DNA (CYTOSINE-5)-METHYLTRANSFERASE 1"/>
    <property type="match status" value="1"/>
</dbReference>
<dbReference type="EMBL" id="CP122979">
    <property type="protein sequence ID" value="WGI36545.1"/>
    <property type="molecule type" value="Genomic_DNA"/>
</dbReference>
<evidence type="ECO:0000256" key="4">
    <source>
        <dbReference type="ARBA" id="ARBA00022691"/>
    </source>
</evidence>